<dbReference type="InterPro" id="IPR000629">
    <property type="entry name" value="RNA-helicase_DEAD-box_CS"/>
</dbReference>
<evidence type="ECO:0000313" key="8">
    <source>
        <dbReference type="EMBL" id="VAW38488.1"/>
    </source>
</evidence>
<evidence type="ECO:0000256" key="3">
    <source>
        <dbReference type="ARBA" id="ARBA00022806"/>
    </source>
</evidence>
<evidence type="ECO:0000259" key="6">
    <source>
        <dbReference type="PROSITE" id="PS51194"/>
    </source>
</evidence>
<dbReference type="EMBL" id="UOEW01000205">
    <property type="protein sequence ID" value="VAW38488.1"/>
    <property type="molecule type" value="Genomic_DNA"/>
</dbReference>
<feature type="domain" description="Helicase C-terminal" evidence="6">
    <location>
        <begin position="232"/>
        <end position="376"/>
    </location>
</feature>
<dbReference type="CDD" id="cd00268">
    <property type="entry name" value="DEADc"/>
    <property type="match status" value="1"/>
</dbReference>
<dbReference type="GO" id="GO:0003724">
    <property type="term" value="F:RNA helicase activity"/>
    <property type="evidence" value="ECO:0007669"/>
    <property type="project" value="InterPro"/>
</dbReference>
<dbReference type="InterPro" id="IPR011545">
    <property type="entry name" value="DEAD/DEAH_box_helicase_dom"/>
</dbReference>
<dbReference type="NCBIfam" id="NF008744">
    <property type="entry name" value="PRK11776.1"/>
    <property type="match status" value="1"/>
</dbReference>
<organism evidence="8">
    <name type="scientific">hydrothermal vent metagenome</name>
    <dbReference type="NCBI Taxonomy" id="652676"/>
    <lineage>
        <taxon>unclassified sequences</taxon>
        <taxon>metagenomes</taxon>
        <taxon>ecological metagenomes</taxon>
    </lineage>
</organism>
<dbReference type="InterPro" id="IPR001650">
    <property type="entry name" value="Helicase_C-like"/>
</dbReference>
<dbReference type="InterPro" id="IPR050079">
    <property type="entry name" value="DEAD_box_RNA_helicase"/>
</dbReference>
<dbReference type="PANTHER" id="PTHR47959:SF1">
    <property type="entry name" value="ATP-DEPENDENT RNA HELICASE DBPA"/>
    <property type="match status" value="1"/>
</dbReference>
<dbReference type="InterPro" id="IPR012677">
    <property type="entry name" value="Nucleotide-bd_a/b_plait_sf"/>
</dbReference>
<keyword evidence="1" id="KW-0547">Nucleotide-binding</keyword>
<protein>
    <submittedName>
        <fullName evidence="8">ATP-dependent 23S rRNA helicase DbpA</fullName>
    </submittedName>
</protein>
<dbReference type="SMART" id="SM00490">
    <property type="entry name" value="HELICc"/>
    <property type="match status" value="1"/>
</dbReference>
<sequence>MTISNFSSLHLSKPVLVNLTELGYTQMTPVQAQSLPHILHNKDVIAQAKTGSGKTAAFGIGLLNNIQLSSYVVQSLILCPTRELADQVTKELRRLARFTQNIKIITLCGGVAIGPQIKSLSHPAHIVVGTPGRVLKHLDKGYLHIDELKTLVLDEADRMLDMGFVDEINKVMDFVPKGRQTLLFSATYTDEIRQLSLSIQNNAVNIQTISTEQPNPITEYFYATEDNNKLAALVNIVARFQPNNAIIFANTKVDVKEVSKYLNNNNIEAAALHGDLEQYQRNDVLVKFSNHTVPVLVATDVAARGLDIKELAMVVNFGLPFEQNIYTHRIGRTGRAGSTGIAVTLYWGKQEFKAEKMHNSFRKFAKATTLSSANGYFLKAPNGTIVIEAGKRNKLRPGDILGALTGDVGLGADQIGKISIYDRQSYVAIERGLVNKALKGLKRSGIKGKRFSAWIMQ</sequence>
<dbReference type="PANTHER" id="PTHR47959">
    <property type="entry name" value="ATP-DEPENDENT RNA HELICASE RHLE-RELATED"/>
    <property type="match status" value="1"/>
</dbReference>
<dbReference type="InterPro" id="IPR044742">
    <property type="entry name" value="DEAD/DEAH_RhlB"/>
</dbReference>
<dbReference type="InterPro" id="IPR014014">
    <property type="entry name" value="RNA_helicase_DEAD_Q_motif"/>
</dbReference>
<dbReference type="InterPro" id="IPR005580">
    <property type="entry name" value="DbpA/CsdA_RNA-bd_dom"/>
</dbReference>
<dbReference type="InterPro" id="IPR014001">
    <property type="entry name" value="Helicase_ATP-bd"/>
</dbReference>
<evidence type="ECO:0000259" key="7">
    <source>
        <dbReference type="PROSITE" id="PS51195"/>
    </source>
</evidence>
<dbReference type="GO" id="GO:0005829">
    <property type="term" value="C:cytosol"/>
    <property type="evidence" value="ECO:0007669"/>
    <property type="project" value="TreeGrafter"/>
</dbReference>
<dbReference type="SUPFAM" id="SSF52540">
    <property type="entry name" value="P-loop containing nucleoside triphosphate hydrolases"/>
    <property type="match status" value="1"/>
</dbReference>
<evidence type="ECO:0000256" key="2">
    <source>
        <dbReference type="ARBA" id="ARBA00022801"/>
    </source>
</evidence>
<dbReference type="Gene3D" id="3.30.70.330">
    <property type="match status" value="1"/>
</dbReference>
<dbReference type="GO" id="GO:0003676">
    <property type="term" value="F:nucleic acid binding"/>
    <property type="evidence" value="ECO:0007669"/>
    <property type="project" value="InterPro"/>
</dbReference>
<gene>
    <name evidence="8" type="ORF">MNBD_GAMMA01-1661</name>
</gene>
<dbReference type="InterPro" id="IPR027417">
    <property type="entry name" value="P-loop_NTPase"/>
</dbReference>
<dbReference type="PROSITE" id="PS51192">
    <property type="entry name" value="HELICASE_ATP_BIND_1"/>
    <property type="match status" value="1"/>
</dbReference>
<keyword evidence="4" id="KW-0067">ATP-binding</keyword>
<dbReference type="GO" id="GO:0005524">
    <property type="term" value="F:ATP binding"/>
    <property type="evidence" value="ECO:0007669"/>
    <property type="project" value="UniProtKB-KW"/>
</dbReference>
<proteinExistence type="predicted"/>
<feature type="domain" description="Helicase ATP-binding" evidence="5">
    <location>
        <begin position="35"/>
        <end position="206"/>
    </location>
</feature>
<keyword evidence="2" id="KW-0378">Hydrolase</keyword>
<reference evidence="8" key="1">
    <citation type="submission" date="2018-06" db="EMBL/GenBank/DDBJ databases">
        <authorList>
            <person name="Zhirakovskaya E."/>
        </authorList>
    </citation>
    <scope>NUCLEOTIDE SEQUENCE</scope>
</reference>
<dbReference type="Pfam" id="PF03880">
    <property type="entry name" value="DbpA"/>
    <property type="match status" value="1"/>
</dbReference>
<feature type="domain" description="DEAD-box RNA helicase Q" evidence="7">
    <location>
        <begin position="4"/>
        <end position="32"/>
    </location>
</feature>
<dbReference type="PROSITE" id="PS51194">
    <property type="entry name" value="HELICASE_CTER"/>
    <property type="match status" value="1"/>
</dbReference>
<keyword evidence="3 8" id="KW-0347">Helicase</keyword>
<name>A0A3B0V4J3_9ZZZZ</name>
<evidence type="ECO:0000259" key="5">
    <source>
        <dbReference type="PROSITE" id="PS51192"/>
    </source>
</evidence>
<evidence type="ECO:0000256" key="1">
    <source>
        <dbReference type="ARBA" id="ARBA00022741"/>
    </source>
</evidence>
<dbReference type="SMART" id="SM00487">
    <property type="entry name" value="DEXDc"/>
    <property type="match status" value="1"/>
</dbReference>
<dbReference type="Pfam" id="PF00270">
    <property type="entry name" value="DEAD"/>
    <property type="match status" value="1"/>
</dbReference>
<dbReference type="AlphaFoldDB" id="A0A3B0V4J3"/>
<dbReference type="CDD" id="cd18787">
    <property type="entry name" value="SF2_C_DEAD"/>
    <property type="match status" value="1"/>
</dbReference>
<dbReference type="PROSITE" id="PS51195">
    <property type="entry name" value="Q_MOTIF"/>
    <property type="match status" value="1"/>
</dbReference>
<dbReference type="Gene3D" id="3.40.50.300">
    <property type="entry name" value="P-loop containing nucleotide triphosphate hydrolases"/>
    <property type="match status" value="2"/>
</dbReference>
<dbReference type="Pfam" id="PF00271">
    <property type="entry name" value="Helicase_C"/>
    <property type="match status" value="1"/>
</dbReference>
<accession>A0A3B0V4J3</accession>
<dbReference type="PROSITE" id="PS00039">
    <property type="entry name" value="DEAD_ATP_HELICASE"/>
    <property type="match status" value="1"/>
</dbReference>
<dbReference type="GO" id="GO:0016787">
    <property type="term" value="F:hydrolase activity"/>
    <property type="evidence" value="ECO:0007669"/>
    <property type="project" value="UniProtKB-KW"/>
</dbReference>
<evidence type="ECO:0000256" key="4">
    <source>
        <dbReference type="ARBA" id="ARBA00022840"/>
    </source>
</evidence>